<protein>
    <submittedName>
        <fullName evidence="1">Uncharacterized protein</fullName>
    </submittedName>
</protein>
<proteinExistence type="predicted"/>
<dbReference type="AlphaFoldDB" id="A0A226EXP0"/>
<evidence type="ECO:0000313" key="2">
    <source>
        <dbReference type="Proteomes" id="UP000198287"/>
    </source>
</evidence>
<evidence type="ECO:0000313" key="1">
    <source>
        <dbReference type="EMBL" id="OXA61927.1"/>
    </source>
</evidence>
<dbReference type="Gene3D" id="3.80.10.10">
    <property type="entry name" value="Ribonuclease Inhibitor"/>
    <property type="match status" value="1"/>
</dbReference>
<sequence length="524" mass="59489">MEEALSNTLILDKIISRFPGNSKDLRKLRLVAKLWDEVVLSLRIPEIRLNLNPLIRVGHGPWRQGPFVSTALSYSSLYHKLARSIHVTLPANETSGPAAVASLLQDIEHFLKYFSHSIQSLSVLGGVNMGSLLHTLFVTCDLPNLRELSITVDDWKVQTSNNFVGIDGSRVPVKIPAQPKLVKIRYIVATKVNYNSACGADEQKFLRNVIAAAPNLEELEIRDGYFFIPGEILGGKLKSFKLNWMIDRISNLDLTSLLNLNKFLEDVRVYLERLELGVDVQVFSRVYNFDQFRDKFHLPGGGLPKLKSFVNGGMRIFKCPIKELEKMEGLKHLNLCEVPDISHRRGSVLINGILKRGHVWRNVTSLRLCGIESSSMLERIGPMFPSLKKLSVTVSEWMRSSYYPDNFLVMVFNTFEGLTGLTHLTVLAPFPLLFSSFLDFLEYLSTFSPEVRHVKLEHSSCTEDSDSTDYKVYRILEVDTVNRGRFYGLVPALRKRNSTEFSGVMFGRHLGLEFRKDSEFVPIF</sequence>
<dbReference type="EMBL" id="LNIX01000001">
    <property type="protein sequence ID" value="OXA61927.1"/>
    <property type="molecule type" value="Genomic_DNA"/>
</dbReference>
<reference evidence="1 2" key="1">
    <citation type="submission" date="2015-12" db="EMBL/GenBank/DDBJ databases">
        <title>The genome of Folsomia candida.</title>
        <authorList>
            <person name="Faddeeva A."/>
            <person name="Derks M.F."/>
            <person name="Anvar Y."/>
            <person name="Smit S."/>
            <person name="Van Straalen N."/>
            <person name="Roelofs D."/>
        </authorList>
    </citation>
    <scope>NUCLEOTIDE SEQUENCE [LARGE SCALE GENOMIC DNA]</scope>
    <source>
        <strain evidence="1 2">VU population</strain>
        <tissue evidence="1">Whole body</tissue>
    </source>
</reference>
<name>A0A226EXP0_FOLCA</name>
<comment type="caution">
    <text evidence="1">The sequence shown here is derived from an EMBL/GenBank/DDBJ whole genome shotgun (WGS) entry which is preliminary data.</text>
</comment>
<accession>A0A226EXP0</accession>
<dbReference type="SUPFAM" id="SSF52047">
    <property type="entry name" value="RNI-like"/>
    <property type="match status" value="1"/>
</dbReference>
<dbReference type="InterPro" id="IPR032675">
    <property type="entry name" value="LRR_dom_sf"/>
</dbReference>
<dbReference type="Proteomes" id="UP000198287">
    <property type="component" value="Unassembled WGS sequence"/>
</dbReference>
<organism evidence="1 2">
    <name type="scientific">Folsomia candida</name>
    <name type="common">Springtail</name>
    <dbReference type="NCBI Taxonomy" id="158441"/>
    <lineage>
        <taxon>Eukaryota</taxon>
        <taxon>Metazoa</taxon>
        <taxon>Ecdysozoa</taxon>
        <taxon>Arthropoda</taxon>
        <taxon>Hexapoda</taxon>
        <taxon>Collembola</taxon>
        <taxon>Entomobryomorpha</taxon>
        <taxon>Isotomoidea</taxon>
        <taxon>Isotomidae</taxon>
        <taxon>Proisotominae</taxon>
        <taxon>Folsomia</taxon>
    </lineage>
</organism>
<keyword evidence="2" id="KW-1185">Reference proteome</keyword>
<gene>
    <name evidence="1" type="ORF">Fcan01_00518</name>
</gene>